<reference evidence="1 2" key="1">
    <citation type="submission" date="2021-02" db="EMBL/GenBank/DDBJ databases">
        <title>Paracoccus methylovroum sp.nov., a new methanol and methylamine utilizing methylotrophic denitrifer.</title>
        <authorList>
            <person name="Timsy T."/>
            <person name="Behrendt U."/>
            <person name="Ulrich A."/>
            <person name="Spanner T."/>
            <person name="Foesel B.U."/>
            <person name="Horn M.A."/>
            <person name="Kolb S."/>
        </authorList>
    </citation>
    <scope>NUCLEOTIDE SEQUENCE [LARGE SCALE GENOMIC DNA]</scope>
    <source>
        <strain evidence="1 2">H4-D09</strain>
    </source>
</reference>
<sequence length="144" mass="15647">MTKGWATLAIALLALVAIVAGLVLTGGPGQARKERRDRERESDLSHLSRLVGCLARENGNRLPESVRTTPGCDWQLRLADPFTGAPYHYEVTGPRSYLLCAAFELPQRRPHGLSDRDESGCIARVFIPAGPQRPAAGATIPYRG</sequence>
<dbReference type="EMBL" id="CP070368">
    <property type="protein sequence ID" value="QRZ12809.1"/>
    <property type="molecule type" value="Genomic_DNA"/>
</dbReference>
<dbReference type="RefSeq" id="WP_205293834.1">
    <property type="nucleotide sequence ID" value="NZ_CP070368.1"/>
</dbReference>
<name>A0ABX7JGJ6_9RHOB</name>
<organism evidence="1 2">
    <name type="scientific">Paracoccus methylovorus</name>
    <dbReference type="NCBI Taxonomy" id="2812658"/>
    <lineage>
        <taxon>Bacteria</taxon>
        <taxon>Pseudomonadati</taxon>
        <taxon>Pseudomonadota</taxon>
        <taxon>Alphaproteobacteria</taxon>
        <taxon>Rhodobacterales</taxon>
        <taxon>Paracoccaceae</taxon>
        <taxon>Paracoccus</taxon>
    </lineage>
</organism>
<accession>A0ABX7JGJ6</accession>
<keyword evidence="2" id="KW-1185">Reference proteome</keyword>
<evidence type="ECO:0000313" key="2">
    <source>
        <dbReference type="Proteomes" id="UP000663629"/>
    </source>
</evidence>
<evidence type="ECO:0000313" key="1">
    <source>
        <dbReference type="EMBL" id="QRZ12809.1"/>
    </source>
</evidence>
<protein>
    <submittedName>
        <fullName evidence="1">Uncharacterized protein</fullName>
    </submittedName>
</protein>
<gene>
    <name evidence="1" type="ORF">JWJ88_09355</name>
</gene>
<dbReference type="Proteomes" id="UP000663629">
    <property type="component" value="Chromosome 1"/>
</dbReference>
<proteinExistence type="predicted"/>